<accession>D5AEB9</accession>
<name>D5AEB9_PICSI</name>
<dbReference type="OMA" id="IPGARHQ"/>
<proteinExistence type="evidence at transcript level"/>
<dbReference type="EMBL" id="BT124652">
    <property type="protein sequence ID" value="ADE77888.1"/>
    <property type="molecule type" value="mRNA"/>
</dbReference>
<dbReference type="AlphaFoldDB" id="D5AEB9"/>
<reference evidence="1" key="1">
    <citation type="submission" date="2010-04" db="EMBL/GenBank/DDBJ databases">
        <authorList>
            <person name="Reid K.E."/>
            <person name="Liao N."/>
            <person name="Chan S."/>
            <person name="Docking R."/>
            <person name="Taylor G."/>
            <person name="Moore R."/>
            <person name="Mayo M."/>
            <person name="Munro S."/>
            <person name="King J."/>
            <person name="Yanchuk A."/>
            <person name="Holt R."/>
            <person name="Jones S."/>
            <person name="Marra M."/>
            <person name="Ritland C.E."/>
            <person name="Ritland K."/>
            <person name="Bohlmann J."/>
        </authorList>
    </citation>
    <scope>NUCLEOTIDE SEQUENCE</scope>
    <source>
        <tissue evidence="1">Bud</tissue>
    </source>
</reference>
<organism evidence="1">
    <name type="scientific">Picea sitchensis</name>
    <name type="common">Sitka spruce</name>
    <name type="synonym">Pinus sitchensis</name>
    <dbReference type="NCBI Taxonomy" id="3332"/>
    <lineage>
        <taxon>Eukaryota</taxon>
        <taxon>Viridiplantae</taxon>
        <taxon>Streptophyta</taxon>
        <taxon>Embryophyta</taxon>
        <taxon>Tracheophyta</taxon>
        <taxon>Spermatophyta</taxon>
        <taxon>Pinopsida</taxon>
        <taxon>Pinidae</taxon>
        <taxon>Conifers I</taxon>
        <taxon>Pinales</taxon>
        <taxon>Pinaceae</taxon>
        <taxon>Picea</taxon>
    </lineage>
</organism>
<evidence type="ECO:0000313" key="1">
    <source>
        <dbReference type="EMBL" id="ADE77888.1"/>
    </source>
</evidence>
<protein>
    <submittedName>
        <fullName evidence="1">Uncharacterized protein</fullName>
    </submittedName>
</protein>
<sequence length="141" mass="15821">MADFLGAPCNYECYEDMEYKSNGYGELEAVLPKHVSDKLSAWLKVHLISSMQNHFGEIVRDLISSPGFNDSVNDYCDFVLDQAVAFIPELKAAMFIPGARHQLLNLMKITVKESLVLLLVASGEHYKEAKAFVDLYVSDKV</sequence>